<dbReference type="Gene3D" id="3.90.550.10">
    <property type="entry name" value="Spore Coat Polysaccharide Biosynthesis Protein SpsA, Chain A"/>
    <property type="match status" value="1"/>
</dbReference>
<keyword evidence="10" id="KW-1185">Reference proteome</keyword>
<evidence type="ECO:0000313" key="9">
    <source>
        <dbReference type="EMBL" id="MFC4337929.1"/>
    </source>
</evidence>
<evidence type="ECO:0000256" key="1">
    <source>
        <dbReference type="ARBA" id="ARBA00004141"/>
    </source>
</evidence>
<name>A0ABV8U481_9ACTN</name>
<feature type="transmembrane region" description="Helical" evidence="8">
    <location>
        <begin position="108"/>
        <end position="128"/>
    </location>
</feature>
<feature type="transmembrane region" description="Helical" evidence="8">
    <location>
        <begin position="83"/>
        <end position="102"/>
    </location>
</feature>
<dbReference type="RefSeq" id="WP_380625413.1">
    <property type="nucleotide sequence ID" value="NZ_JBHSDK010000061.1"/>
</dbReference>
<dbReference type="CDD" id="cd06421">
    <property type="entry name" value="CESA_CelA_like"/>
    <property type="match status" value="1"/>
</dbReference>
<dbReference type="EMBL" id="JBHSDK010000061">
    <property type="protein sequence ID" value="MFC4337929.1"/>
    <property type="molecule type" value="Genomic_DNA"/>
</dbReference>
<gene>
    <name evidence="9" type="ORF">ACFPET_22300</name>
</gene>
<feature type="region of interest" description="Disordered" evidence="7">
    <location>
        <begin position="563"/>
        <end position="590"/>
    </location>
</feature>
<keyword evidence="2 9" id="KW-0328">Glycosyltransferase</keyword>
<dbReference type="InterPro" id="IPR029044">
    <property type="entry name" value="Nucleotide-diphossugar_trans"/>
</dbReference>
<evidence type="ECO:0000256" key="5">
    <source>
        <dbReference type="ARBA" id="ARBA00022989"/>
    </source>
</evidence>
<comment type="subcellular location">
    <subcellularLocation>
        <location evidence="1">Membrane</location>
        <topology evidence="1">Multi-pass membrane protein</topology>
    </subcellularLocation>
</comment>
<evidence type="ECO:0000256" key="4">
    <source>
        <dbReference type="ARBA" id="ARBA00022692"/>
    </source>
</evidence>
<accession>A0ABV8U481</accession>
<keyword evidence="5 8" id="KW-1133">Transmembrane helix</keyword>
<reference evidence="10" key="1">
    <citation type="journal article" date="2019" name="Int. J. Syst. Evol. Microbiol.">
        <title>The Global Catalogue of Microorganisms (GCM) 10K type strain sequencing project: providing services to taxonomists for standard genome sequencing and annotation.</title>
        <authorList>
            <consortium name="The Broad Institute Genomics Platform"/>
            <consortium name="The Broad Institute Genome Sequencing Center for Infectious Disease"/>
            <person name="Wu L."/>
            <person name="Ma J."/>
        </authorList>
    </citation>
    <scope>NUCLEOTIDE SEQUENCE [LARGE SCALE GENOMIC DNA]</scope>
    <source>
        <strain evidence="10">IBRC-M 10908</strain>
    </source>
</reference>
<dbReference type="EC" id="2.4.-.-" evidence="9"/>
<dbReference type="GO" id="GO:0016757">
    <property type="term" value="F:glycosyltransferase activity"/>
    <property type="evidence" value="ECO:0007669"/>
    <property type="project" value="UniProtKB-KW"/>
</dbReference>
<dbReference type="Proteomes" id="UP001595823">
    <property type="component" value="Unassembled WGS sequence"/>
</dbReference>
<evidence type="ECO:0000256" key="3">
    <source>
        <dbReference type="ARBA" id="ARBA00022679"/>
    </source>
</evidence>
<protein>
    <submittedName>
        <fullName evidence="9">Glycosyltransferase</fullName>
        <ecNumber evidence="9">2.4.-.-</ecNumber>
    </submittedName>
</protein>
<feature type="transmembrane region" description="Helical" evidence="8">
    <location>
        <begin position="435"/>
        <end position="454"/>
    </location>
</feature>
<proteinExistence type="predicted"/>
<feature type="compositionally biased region" description="Low complexity" evidence="7">
    <location>
        <begin position="45"/>
        <end position="64"/>
    </location>
</feature>
<keyword evidence="4 8" id="KW-0812">Transmembrane</keyword>
<sequence length="590" mass="65197">MSQRPAPVTPPAPQTGAGSARTDQTAPVTPPAPQTGAGSARTDRTAAAVPPAPRTAAGSAGAGLPAPPDDRELYYYLGPQRRWVLLGIAGSYLFTAASLFLFSLRTPLLWPFLAVLGVNLVAWTLALLDGQRTRRVTEEGHKLLLANYRPGTAPSVDVLLPTCGEDFDILRNTYRHVAALDWDGPVDVHVLDDADRAEVKALAENYGFHYSVRDDRPRWKKAGNINHGYRLGDGEFIAVFDADFCPRPDFLRHLMPYFGDEDTAIVQSPQHFRTTSGMGWLEKAAGAAQELFYRWIQPSRDADDAAICCGSCVVYRREALKELDGFPRMDHSEDMFTSIELSKTGWQTAYVPVNLATGASPDTTSAYVNQQYRWAMGNLELLADKGFHRRPMKLRTRLCFWNGFASYIVNAVNVFAVPIPAIIMAAAYADQVRPWHMLAFMPTLWVWFVLLPAAHNTKWRLGVVRAQLLYSYTHVVALAHLLRRRTATWSPTGITKGRNKLATTVARLTMTWSSLTLLALWGSLLYGAATTQPLNYWPAAVFIAIHTVLHAPLIAEAWRTLHPPASEEPDSPTPLSAPLDTDRDRAVAAN</sequence>
<feature type="region of interest" description="Disordered" evidence="7">
    <location>
        <begin position="1"/>
        <end position="64"/>
    </location>
</feature>
<dbReference type="SUPFAM" id="SSF53448">
    <property type="entry name" value="Nucleotide-diphospho-sugar transferases"/>
    <property type="match status" value="1"/>
</dbReference>
<feature type="transmembrane region" description="Helical" evidence="8">
    <location>
        <begin position="505"/>
        <end position="524"/>
    </location>
</feature>
<keyword evidence="3 9" id="KW-0808">Transferase</keyword>
<feature type="transmembrane region" description="Helical" evidence="8">
    <location>
        <begin position="399"/>
        <end position="429"/>
    </location>
</feature>
<keyword evidence="6 8" id="KW-0472">Membrane</keyword>
<evidence type="ECO:0000256" key="7">
    <source>
        <dbReference type="SAM" id="MobiDB-lite"/>
    </source>
</evidence>
<dbReference type="PANTHER" id="PTHR43867">
    <property type="entry name" value="CELLULOSE SYNTHASE CATALYTIC SUBUNIT A [UDP-FORMING]"/>
    <property type="match status" value="1"/>
</dbReference>
<dbReference type="Pfam" id="PF13641">
    <property type="entry name" value="Glyco_tranf_2_3"/>
    <property type="match status" value="1"/>
</dbReference>
<comment type="caution">
    <text evidence="9">The sequence shown here is derived from an EMBL/GenBank/DDBJ whole genome shotgun (WGS) entry which is preliminary data.</text>
</comment>
<evidence type="ECO:0000313" key="10">
    <source>
        <dbReference type="Proteomes" id="UP001595823"/>
    </source>
</evidence>
<dbReference type="PANTHER" id="PTHR43867:SF2">
    <property type="entry name" value="CELLULOSE SYNTHASE CATALYTIC SUBUNIT A [UDP-FORMING]"/>
    <property type="match status" value="1"/>
</dbReference>
<evidence type="ECO:0000256" key="8">
    <source>
        <dbReference type="SAM" id="Phobius"/>
    </source>
</evidence>
<evidence type="ECO:0000256" key="6">
    <source>
        <dbReference type="ARBA" id="ARBA00023136"/>
    </source>
</evidence>
<evidence type="ECO:0000256" key="2">
    <source>
        <dbReference type="ARBA" id="ARBA00022676"/>
    </source>
</evidence>
<feature type="compositionally biased region" description="Basic and acidic residues" evidence="7">
    <location>
        <begin position="580"/>
        <end position="590"/>
    </location>
</feature>
<dbReference type="InterPro" id="IPR050321">
    <property type="entry name" value="Glycosyltr_2/OpgH_subfam"/>
</dbReference>
<organism evidence="9 10">
    <name type="scientific">Salininema proteolyticum</name>
    <dbReference type="NCBI Taxonomy" id="1607685"/>
    <lineage>
        <taxon>Bacteria</taxon>
        <taxon>Bacillati</taxon>
        <taxon>Actinomycetota</taxon>
        <taxon>Actinomycetes</taxon>
        <taxon>Glycomycetales</taxon>
        <taxon>Glycomycetaceae</taxon>
        <taxon>Salininema</taxon>
    </lineage>
</organism>